<gene>
    <name evidence="2" type="ORF">K452DRAFT_309737</name>
</gene>
<organism evidence="2 3">
    <name type="scientific">Aplosporella prunicola CBS 121167</name>
    <dbReference type="NCBI Taxonomy" id="1176127"/>
    <lineage>
        <taxon>Eukaryota</taxon>
        <taxon>Fungi</taxon>
        <taxon>Dikarya</taxon>
        <taxon>Ascomycota</taxon>
        <taxon>Pezizomycotina</taxon>
        <taxon>Dothideomycetes</taxon>
        <taxon>Dothideomycetes incertae sedis</taxon>
        <taxon>Botryosphaeriales</taxon>
        <taxon>Aplosporellaceae</taxon>
        <taxon>Aplosporella</taxon>
    </lineage>
</organism>
<feature type="compositionally biased region" description="Polar residues" evidence="1">
    <location>
        <begin position="570"/>
        <end position="586"/>
    </location>
</feature>
<feature type="region of interest" description="Disordered" evidence="1">
    <location>
        <begin position="543"/>
        <end position="586"/>
    </location>
</feature>
<dbReference type="RefSeq" id="XP_033396324.1">
    <property type="nucleotide sequence ID" value="XM_033543265.1"/>
</dbReference>
<dbReference type="AlphaFoldDB" id="A0A6A6BDQ9"/>
<dbReference type="OrthoDB" id="1744869at2759"/>
<protein>
    <submittedName>
        <fullName evidence="2">Uncharacterized protein</fullName>
    </submittedName>
</protein>
<evidence type="ECO:0000313" key="2">
    <source>
        <dbReference type="EMBL" id="KAF2140611.1"/>
    </source>
</evidence>
<reference evidence="2" key="1">
    <citation type="journal article" date="2020" name="Stud. Mycol.">
        <title>101 Dothideomycetes genomes: a test case for predicting lifestyles and emergence of pathogens.</title>
        <authorList>
            <person name="Haridas S."/>
            <person name="Albert R."/>
            <person name="Binder M."/>
            <person name="Bloem J."/>
            <person name="Labutti K."/>
            <person name="Salamov A."/>
            <person name="Andreopoulos B."/>
            <person name="Baker S."/>
            <person name="Barry K."/>
            <person name="Bills G."/>
            <person name="Bluhm B."/>
            <person name="Cannon C."/>
            <person name="Castanera R."/>
            <person name="Culley D."/>
            <person name="Daum C."/>
            <person name="Ezra D."/>
            <person name="Gonzalez J."/>
            <person name="Henrissat B."/>
            <person name="Kuo A."/>
            <person name="Liang C."/>
            <person name="Lipzen A."/>
            <person name="Lutzoni F."/>
            <person name="Magnuson J."/>
            <person name="Mondo S."/>
            <person name="Nolan M."/>
            <person name="Ohm R."/>
            <person name="Pangilinan J."/>
            <person name="Park H.-J."/>
            <person name="Ramirez L."/>
            <person name="Alfaro M."/>
            <person name="Sun H."/>
            <person name="Tritt A."/>
            <person name="Yoshinaga Y."/>
            <person name="Zwiers L.-H."/>
            <person name="Turgeon B."/>
            <person name="Goodwin S."/>
            <person name="Spatafora J."/>
            <person name="Crous P."/>
            <person name="Grigoriev I."/>
        </authorList>
    </citation>
    <scope>NUCLEOTIDE SEQUENCE</scope>
    <source>
        <strain evidence="2">CBS 121167</strain>
    </source>
</reference>
<dbReference type="Proteomes" id="UP000799438">
    <property type="component" value="Unassembled WGS sequence"/>
</dbReference>
<feature type="compositionally biased region" description="Acidic residues" evidence="1">
    <location>
        <begin position="560"/>
        <end position="569"/>
    </location>
</feature>
<dbReference type="GeneID" id="54300762"/>
<sequence length="586" mass="65494">MAIIALADLAQDPLRLVAKMSQYPHDPHTPRPKEAMALVLLFTPMFAHSLIENRDSAPTVLTSAIAHIFEPMLIAPGDPQRFLALAAVVDRLPGHGNGPIKDKQGYEGIGYAVMPESLISSTDRTISSKSLPKDAPETGTLTFEVQAMIKNPFFVDTNDGIAHRIEMPLANTIFQTGRNTTMLACQYISAARENTGQAGSREARRNLLFTNRLDLLHQKVTWPLKYWLEHDEVEHYGTQSMHIPLVPLTIPREVRSGMGNIIRETVSAEGKPVPASQELERAVSAYFRAERLVPHAMPVWALVSSRDAAEEMSCRIMERIKLLHRLPLEQTTPTEVQAFISQHFMDVWDTPLRGWTTIMWNAMFKGGARLHRVLSGGGGWGKKAGLLSLDPRVSVVQASEDQPPSFEFDERFDGGRSSLTQPLEEVAKEGEFIQFFAAFKPFRWSDWTPMTPDKTKRMLVLGAIPSSIDDIRHREPDDASLTNIRHHIKFFGVLSEKGMSIHSVLRNGGPSGDKECLRSMVDVPFAMFRQRLPADHLVSGHREIVPEIEPDDFDSSKEPEPEEREEVEAQTDSNKSETGSSKVSLD</sequence>
<name>A0A6A6BDQ9_9PEZI</name>
<dbReference type="EMBL" id="ML995489">
    <property type="protein sequence ID" value="KAF2140611.1"/>
    <property type="molecule type" value="Genomic_DNA"/>
</dbReference>
<proteinExistence type="predicted"/>
<accession>A0A6A6BDQ9</accession>
<keyword evidence="3" id="KW-1185">Reference proteome</keyword>
<evidence type="ECO:0000256" key="1">
    <source>
        <dbReference type="SAM" id="MobiDB-lite"/>
    </source>
</evidence>
<evidence type="ECO:0000313" key="3">
    <source>
        <dbReference type="Proteomes" id="UP000799438"/>
    </source>
</evidence>